<protein>
    <submittedName>
        <fullName evidence="1">Uncharacterized protein</fullName>
    </submittedName>
</protein>
<keyword evidence="2" id="KW-1185">Reference proteome</keyword>
<sequence>MKHLLRMLFFFAITSCYAEPPEEVINSCREEKKAHPLIKFEELYVSYDTDNQKITSCPDDSHRSIIRVEVNNYSFYQEHCGSQEFFLADKRILPLDQSVNHSLSPDVKPYGVTHISEWYLISYRGKDYICMSSGLSENGSGAATSQYYIVENAFDDKAPLTSHFYFFDKEFIEELKARR</sequence>
<proteinExistence type="predicted"/>
<organism evidence="1 2">
    <name type="scientific">Legionella shakespearei DSM 23087</name>
    <dbReference type="NCBI Taxonomy" id="1122169"/>
    <lineage>
        <taxon>Bacteria</taxon>
        <taxon>Pseudomonadati</taxon>
        <taxon>Pseudomonadota</taxon>
        <taxon>Gammaproteobacteria</taxon>
        <taxon>Legionellales</taxon>
        <taxon>Legionellaceae</taxon>
        <taxon>Legionella</taxon>
    </lineage>
</organism>
<gene>
    <name evidence="1" type="ORF">Lsha_0478</name>
</gene>
<reference evidence="1 2" key="1">
    <citation type="submission" date="2015-11" db="EMBL/GenBank/DDBJ databases">
        <title>Genomic analysis of 38 Legionella species identifies large and diverse effector repertoires.</title>
        <authorList>
            <person name="Burstein D."/>
            <person name="Amaro F."/>
            <person name="Zusman T."/>
            <person name="Lifshitz Z."/>
            <person name="Cohen O."/>
            <person name="Gilbert J.A."/>
            <person name="Pupko T."/>
            <person name="Shuman H.A."/>
            <person name="Segal G."/>
        </authorList>
    </citation>
    <scope>NUCLEOTIDE SEQUENCE [LARGE SCALE GENOMIC DNA]</scope>
    <source>
        <strain evidence="1 2">ATCC 49655</strain>
    </source>
</reference>
<dbReference type="eggNOG" id="ENOG5031JWE">
    <property type="taxonomic scope" value="Bacteria"/>
</dbReference>
<evidence type="ECO:0000313" key="1">
    <source>
        <dbReference type="EMBL" id="KTD65109.1"/>
    </source>
</evidence>
<comment type="caution">
    <text evidence="1">The sequence shown here is derived from an EMBL/GenBank/DDBJ whole genome shotgun (WGS) entry which is preliminary data.</text>
</comment>
<accession>A0A0W0Z7M7</accession>
<dbReference type="EMBL" id="LNYW01000016">
    <property type="protein sequence ID" value="KTD65109.1"/>
    <property type="molecule type" value="Genomic_DNA"/>
</dbReference>
<dbReference type="AlphaFoldDB" id="A0A0W0Z7M7"/>
<dbReference type="PATRIC" id="fig|1122169.6.peg.547"/>
<evidence type="ECO:0000313" key="2">
    <source>
        <dbReference type="Proteomes" id="UP000054600"/>
    </source>
</evidence>
<dbReference type="Proteomes" id="UP000054600">
    <property type="component" value="Unassembled WGS sequence"/>
</dbReference>
<dbReference type="RefSeq" id="WP_155823940.1">
    <property type="nucleotide sequence ID" value="NZ_LNYW01000016.1"/>
</dbReference>
<name>A0A0W0Z7M7_9GAMM</name>